<dbReference type="InterPro" id="IPR009053">
    <property type="entry name" value="Prefoldin"/>
</dbReference>
<evidence type="ECO:0000256" key="1">
    <source>
        <dbReference type="ARBA" id="ARBA00007666"/>
    </source>
</evidence>
<dbReference type="AlphaFoldDB" id="A0A8J0TQH7"/>
<keyword evidence="4" id="KW-1185">Reference proteome</keyword>
<dbReference type="GO" id="GO:0000785">
    <property type="term" value="C:chromatin"/>
    <property type="evidence" value="ECO:0000318"/>
    <property type="project" value="GO_Central"/>
</dbReference>
<reference evidence="5" key="1">
    <citation type="submission" date="2025-08" db="UniProtKB">
        <authorList>
            <consortium name="RefSeq"/>
        </authorList>
    </citation>
    <scope>IDENTIFICATION</scope>
    <source>
        <strain evidence="5">J_2021</strain>
        <tissue evidence="5">Erythrocytes</tissue>
    </source>
</reference>
<dbReference type="Gene3D" id="1.10.287.370">
    <property type="match status" value="1"/>
</dbReference>
<organism evidence="4 5">
    <name type="scientific">Xenopus laevis</name>
    <name type="common">African clawed frog</name>
    <dbReference type="NCBI Taxonomy" id="8355"/>
    <lineage>
        <taxon>Eukaryota</taxon>
        <taxon>Metazoa</taxon>
        <taxon>Chordata</taxon>
        <taxon>Craniata</taxon>
        <taxon>Vertebrata</taxon>
        <taxon>Euteleostomi</taxon>
        <taxon>Amphibia</taxon>
        <taxon>Batrachia</taxon>
        <taxon>Anura</taxon>
        <taxon>Pipoidea</taxon>
        <taxon>Pipidae</taxon>
        <taxon>Xenopodinae</taxon>
        <taxon>Xenopus</taxon>
        <taxon>Xenopus</taxon>
    </lineage>
</organism>
<evidence type="ECO:0000313" key="5">
    <source>
        <dbReference type="RefSeq" id="XP_018087963.1"/>
    </source>
</evidence>
<dbReference type="PANTHER" id="PTHR13345">
    <property type="entry name" value="MEDIATOR OF RNA POLYMERASE II TRANSCRIPTION SUBUNIT 10"/>
    <property type="match status" value="1"/>
</dbReference>
<dbReference type="CDD" id="cd23158">
    <property type="entry name" value="Prefoldin_UXT"/>
    <property type="match status" value="1"/>
</dbReference>
<dbReference type="GO" id="GO:0000122">
    <property type="term" value="P:negative regulation of transcription by RNA polymerase II"/>
    <property type="evidence" value="ECO:0007669"/>
    <property type="project" value="InterPro"/>
</dbReference>
<evidence type="ECO:0000256" key="3">
    <source>
        <dbReference type="ARBA" id="ARBA00082448"/>
    </source>
</evidence>
<dbReference type="GO" id="GO:0045944">
    <property type="term" value="P:positive regulation of transcription by RNA polymerase II"/>
    <property type="evidence" value="ECO:0007669"/>
    <property type="project" value="TreeGrafter"/>
</dbReference>
<evidence type="ECO:0000313" key="4">
    <source>
        <dbReference type="Proteomes" id="UP000186698"/>
    </source>
</evidence>
<dbReference type="OrthoDB" id="433124at2759"/>
<dbReference type="InterPro" id="IPR003994">
    <property type="entry name" value="UXT"/>
</dbReference>
<evidence type="ECO:0000256" key="2">
    <source>
        <dbReference type="ARBA" id="ARBA00070776"/>
    </source>
</evidence>
<dbReference type="GO" id="GO:0016592">
    <property type="term" value="C:mediator complex"/>
    <property type="evidence" value="ECO:0000318"/>
    <property type="project" value="GO_Central"/>
</dbReference>
<dbReference type="KEGG" id="xla:108699851"/>
<dbReference type="GeneID" id="108699851"/>
<dbReference type="GO" id="GO:0003714">
    <property type="term" value="F:transcription corepressor activity"/>
    <property type="evidence" value="ECO:0000318"/>
    <property type="project" value="GO_Central"/>
</dbReference>
<comment type="similarity">
    <text evidence="1">Belongs to the UXT family.</text>
</comment>
<gene>
    <name evidence="5" type="primary">LOC108699851</name>
</gene>
<dbReference type="SUPFAM" id="SSF46579">
    <property type="entry name" value="Prefoldin"/>
    <property type="match status" value="1"/>
</dbReference>
<dbReference type="PRINTS" id="PR01502">
    <property type="entry name" value="UXTPROTEIN"/>
</dbReference>
<proteinExistence type="inferred from homology"/>
<sequence>MAELEQKVQRYESFVWDTLHVDLRKVLESRDAVYEKISQYLQVKNVIERLQELPPEALHTQVDLGCNFFVNAEVPDFSKIFLALGFGFYLELTLPEALKFIERKNKMLTDISNTLSRDAASIKAHIRLVLEGLRELQELPDDAKVPS</sequence>
<name>A0A8J0TQH7_XENLA</name>
<dbReference type="Pfam" id="PF02996">
    <property type="entry name" value="Prefoldin"/>
    <property type="match status" value="1"/>
</dbReference>
<dbReference type="FunFam" id="1.10.287.370:FF:000007">
    <property type="entry name" value="UXT isoform 1"/>
    <property type="match status" value="1"/>
</dbReference>
<dbReference type="PANTHER" id="PTHR13345:SF9">
    <property type="entry name" value="PROTEIN UXT"/>
    <property type="match status" value="1"/>
</dbReference>
<dbReference type="InterPro" id="IPR004127">
    <property type="entry name" value="Prefoldin_subunit_alpha"/>
</dbReference>
<protein>
    <recommendedName>
        <fullName evidence="2">Protein UXT</fullName>
    </recommendedName>
    <alternativeName>
        <fullName evidence="3">Ubiquitously expressed transcript protein</fullName>
    </alternativeName>
</protein>
<dbReference type="RefSeq" id="XP_018087963.1">
    <property type="nucleotide sequence ID" value="XM_018232474.2"/>
</dbReference>
<accession>A0A8J0TQH7</accession>
<dbReference type="CTD" id="108699851"/>
<dbReference type="Proteomes" id="UP000186698">
    <property type="component" value="Chromosome 8S"/>
</dbReference>